<evidence type="ECO:0000256" key="1">
    <source>
        <dbReference type="SAM" id="Phobius"/>
    </source>
</evidence>
<sequence length="131" mass="14670">MKGYSKEVAVVIFDTAAFLAGLHLLIAGRILTIGEVLMEVKDSYSSERLIYGLEANRIEVKEVGEITVSVMLPENLRKKLSETDLKLIQLAFNEKSSGKEVIVFTDDYAIQQSLSILKIKFKPVRHRGIDS</sequence>
<accession>A0A7C2YH63</accession>
<evidence type="ECO:0000313" key="3">
    <source>
        <dbReference type="EMBL" id="HEU97557.1"/>
    </source>
</evidence>
<dbReference type="InterPro" id="IPR033411">
    <property type="entry name" value="Ribonuclease_PIN"/>
</dbReference>
<gene>
    <name evidence="3" type="ORF">ENO36_01710</name>
</gene>
<dbReference type="Gene3D" id="3.40.50.1010">
    <property type="entry name" value="5'-nuclease"/>
    <property type="match status" value="1"/>
</dbReference>
<keyword evidence="1" id="KW-0472">Membrane</keyword>
<protein>
    <recommendedName>
        <fullName evidence="2">Ribonuclease PIN domain-containing protein</fullName>
    </recommendedName>
</protein>
<reference evidence="3" key="1">
    <citation type="journal article" date="2020" name="mSystems">
        <title>Genome- and Community-Level Interaction Insights into Carbon Utilization and Element Cycling Functions of Hydrothermarchaeota in Hydrothermal Sediment.</title>
        <authorList>
            <person name="Zhou Z."/>
            <person name="Liu Y."/>
            <person name="Xu W."/>
            <person name="Pan J."/>
            <person name="Luo Z.H."/>
            <person name="Li M."/>
        </authorList>
    </citation>
    <scope>NUCLEOTIDE SEQUENCE [LARGE SCALE GENOMIC DNA]</scope>
    <source>
        <strain evidence="3">SpSt-1259</strain>
    </source>
</reference>
<dbReference type="AlphaFoldDB" id="A0A7C2YH63"/>
<comment type="caution">
    <text evidence="3">The sequence shown here is derived from an EMBL/GenBank/DDBJ whole genome shotgun (WGS) entry which is preliminary data.</text>
</comment>
<name>A0A7C2YH63_9CREN</name>
<dbReference type="EMBL" id="DSFE01000039">
    <property type="protein sequence ID" value="HEU97557.1"/>
    <property type="molecule type" value="Genomic_DNA"/>
</dbReference>
<organism evidence="3">
    <name type="scientific">Fervidicoccus fontis</name>
    <dbReference type="NCBI Taxonomy" id="683846"/>
    <lineage>
        <taxon>Archaea</taxon>
        <taxon>Thermoproteota</taxon>
        <taxon>Thermoprotei</taxon>
        <taxon>Fervidicoccales</taxon>
        <taxon>Fervidicoccaceae</taxon>
        <taxon>Fervidicoccus</taxon>
    </lineage>
</organism>
<keyword evidence="1" id="KW-1133">Transmembrane helix</keyword>
<proteinExistence type="predicted"/>
<keyword evidence="1" id="KW-0812">Transmembrane</keyword>
<evidence type="ECO:0000259" key="2">
    <source>
        <dbReference type="Pfam" id="PF17146"/>
    </source>
</evidence>
<dbReference type="Pfam" id="PF17146">
    <property type="entry name" value="PIN_6"/>
    <property type="match status" value="1"/>
</dbReference>
<dbReference type="Proteomes" id="UP000885664">
    <property type="component" value="Unassembled WGS sequence"/>
</dbReference>
<feature type="domain" description="Ribonuclease PIN" evidence="2">
    <location>
        <begin position="11"/>
        <end position="92"/>
    </location>
</feature>
<feature type="transmembrane region" description="Helical" evidence="1">
    <location>
        <begin position="12"/>
        <end position="31"/>
    </location>
</feature>